<evidence type="ECO:0000256" key="2">
    <source>
        <dbReference type="SAM" id="SignalP"/>
    </source>
</evidence>
<proteinExistence type="predicted"/>
<dbReference type="OrthoDB" id="6340174at2759"/>
<protein>
    <submittedName>
        <fullName evidence="4">Uncharacterized protein LOC105230712</fullName>
    </submittedName>
</protein>
<feature type="chain" id="PRO_5045193505" evidence="2">
    <location>
        <begin position="26"/>
        <end position="251"/>
    </location>
</feature>
<feature type="compositionally biased region" description="Low complexity" evidence="1">
    <location>
        <begin position="112"/>
        <end position="122"/>
    </location>
</feature>
<dbReference type="Proteomes" id="UP001652620">
    <property type="component" value="Chromosome 3"/>
</dbReference>
<gene>
    <name evidence="4" type="primary">LOC105230712</name>
</gene>
<feature type="region of interest" description="Disordered" evidence="1">
    <location>
        <begin position="112"/>
        <end position="136"/>
    </location>
</feature>
<dbReference type="KEGG" id="bdr:105230712"/>
<dbReference type="InParanoid" id="A0A6I9VIS7"/>
<dbReference type="AlphaFoldDB" id="A0A6I9VIS7"/>
<dbReference type="GeneID" id="105230712"/>
<evidence type="ECO:0000313" key="3">
    <source>
        <dbReference type="Proteomes" id="UP001652620"/>
    </source>
</evidence>
<reference evidence="4" key="1">
    <citation type="submission" date="2025-08" db="UniProtKB">
        <authorList>
            <consortium name="RefSeq"/>
        </authorList>
    </citation>
    <scope>IDENTIFICATION</scope>
    <source>
        <tissue evidence="4">Adult</tissue>
    </source>
</reference>
<organism evidence="3 4">
    <name type="scientific">Bactrocera dorsalis</name>
    <name type="common">Oriental fruit fly</name>
    <name type="synonym">Dacus dorsalis</name>
    <dbReference type="NCBI Taxonomy" id="27457"/>
    <lineage>
        <taxon>Eukaryota</taxon>
        <taxon>Metazoa</taxon>
        <taxon>Ecdysozoa</taxon>
        <taxon>Arthropoda</taxon>
        <taxon>Hexapoda</taxon>
        <taxon>Insecta</taxon>
        <taxon>Pterygota</taxon>
        <taxon>Neoptera</taxon>
        <taxon>Endopterygota</taxon>
        <taxon>Diptera</taxon>
        <taxon>Brachycera</taxon>
        <taxon>Muscomorpha</taxon>
        <taxon>Tephritoidea</taxon>
        <taxon>Tephritidae</taxon>
        <taxon>Bactrocera</taxon>
        <taxon>Bactrocera</taxon>
    </lineage>
</organism>
<keyword evidence="2" id="KW-0732">Signal</keyword>
<accession>A0A6I9VIS7</accession>
<dbReference type="PANTHER" id="PTHR21398:SF22">
    <property type="entry name" value="IP12060P-RELATED"/>
    <property type="match status" value="1"/>
</dbReference>
<feature type="signal peptide" evidence="2">
    <location>
        <begin position="1"/>
        <end position="25"/>
    </location>
</feature>
<keyword evidence="3" id="KW-1185">Reference proteome</keyword>
<sequence>MAVRQNAGFCLRLLSFLWCCNLCCGAAFFPTNSAYGIFAAIAVPLELPHRNVFISYNFEANYNLPYTWNLPPIANGIEDDDVLTQARNFQHLNQTEGCNNCTVQNVTTDTTTTTAAPTVNSTSDAKESAARTRRRTEGVPNSLLTRTHFYHILMDKFKRSGYNAEPCLLRLICETNSSGLGEVNGVLGTLVHILFSPSTSAHENLPLPYYQAEVDGSFGFCEEYAKDCQENPLDLISAPLGDIIDELMHSK</sequence>
<dbReference type="Pfam" id="PF07841">
    <property type="entry name" value="DM4_12"/>
    <property type="match status" value="1"/>
</dbReference>
<name>A0A6I9VIS7_BACDO</name>
<dbReference type="InterPro" id="IPR006631">
    <property type="entry name" value="DM4_12"/>
</dbReference>
<dbReference type="PANTHER" id="PTHR21398">
    <property type="entry name" value="AGAP007094-PA"/>
    <property type="match status" value="1"/>
</dbReference>
<dbReference type="SMART" id="SM00718">
    <property type="entry name" value="DM4_12"/>
    <property type="match status" value="1"/>
</dbReference>
<evidence type="ECO:0000256" key="1">
    <source>
        <dbReference type="SAM" id="MobiDB-lite"/>
    </source>
</evidence>
<evidence type="ECO:0000313" key="4">
    <source>
        <dbReference type="RefSeq" id="XP_011209972.2"/>
    </source>
</evidence>
<dbReference type="RefSeq" id="XP_011209972.2">
    <property type="nucleotide sequence ID" value="XM_011211670.4"/>
</dbReference>